<organism evidence="1 2">
    <name type="scientific">Ornithinimicrobium avium</name>
    <dbReference type="NCBI Taxonomy" id="2283195"/>
    <lineage>
        <taxon>Bacteria</taxon>
        <taxon>Bacillati</taxon>
        <taxon>Actinomycetota</taxon>
        <taxon>Actinomycetes</taxon>
        <taxon>Micrococcales</taxon>
        <taxon>Ornithinimicrobiaceae</taxon>
        <taxon>Ornithinimicrobium</taxon>
    </lineage>
</organism>
<proteinExistence type="predicted"/>
<sequence length="93" mass="10201">MHDRTQLGQRVDELVVDLMDAIMFAVAVDDPEAPPSSARVAAAVPVAGLPRRKGKIQLIDATGAWRPRGRQERRSWRSRIQDEVAVRLGASSA</sequence>
<evidence type="ECO:0000313" key="2">
    <source>
        <dbReference type="Proteomes" id="UP000253790"/>
    </source>
</evidence>
<reference evidence="1 2" key="1">
    <citation type="submission" date="2018-07" db="EMBL/GenBank/DDBJ databases">
        <title>Complete genome sequencing of Ornithinimicrobium sp. AMA3305.</title>
        <authorList>
            <person name="Bae J.-W."/>
        </authorList>
    </citation>
    <scope>NUCLEOTIDE SEQUENCE [LARGE SCALE GENOMIC DNA]</scope>
    <source>
        <strain evidence="1 2">AMA3305</strain>
    </source>
</reference>
<evidence type="ECO:0000313" key="1">
    <source>
        <dbReference type="EMBL" id="AXH96001.1"/>
    </source>
</evidence>
<dbReference type="Proteomes" id="UP000253790">
    <property type="component" value="Chromosome"/>
</dbReference>
<protein>
    <submittedName>
        <fullName evidence="1">Uncharacterized protein</fullName>
    </submittedName>
</protein>
<accession>A0A345NLU3</accession>
<name>A0A345NLU3_9MICO</name>
<dbReference type="KEGG" id="orn:DV701_07555"/>
<keyword evidence="2" id="KW-1185">Reference proteome</keyword>
<dbReference type="RefSeq" id="WP_114927766.1">
    <property type="nucleotide sequence ID" value="NZ_CP031229.1"/>
</dbReference>
<dbReference type="EMBL" id="CP031229">
    <property type="protein sequence ID" value="AXH96001.1"/>
    <property type="molecule type" value="Genomic_DNA"/>
</dbReference>
<dbReference type="AlphaFoldDB" id="A0A345NLU3"/>
<gene>
    <name evidence="1" type="ORF">DV701_07555</name>
</gene>